<protein>
    <submittedName>
        <fullName evidence="1">Uncharacterized protein</fullName>
    </submittedName>
</protein>
<reference evidence="1 2" key="1">
    <citation type="submission" date="2017-08" db="EMBL/GenBank/DDBJ databases">
        <title>Reclassification of Bisgaard taxon 37 and 44.</title>
        <authorList>
            <person name="Christensen H."/>
        </authorList>
    </citation>
    <scope>NUCLEOTIDE SEQUENCE [LARGE SCALE GENOMIC DNA]</scope>
    <source>
        <strain evidence="1 2">B96_4</strain>
    </source>
</reference>
<evidence type="ECO:0000313" key="1">
    <source>
        <dbReference type="EMBL" id="RIY33581.1"/>
    </source>
</evidence>
<proteinExistence type="predicted"/>
<comment type="caution">
    <text evidence="1">The sequence shown here is derived from an EMBL/GenBank/DDBJ whole genome shotgun (WGS) entry which is preliminary data.</text>
</comment>
<dbReference type="AlphaFoldDB" id="A0A3A1Y7T0"/>
<sequence>MKKIKKLLKFLHFFRKTCKNINDLQGEKIRVRYLHVKKKKDNALQKKNYDRLNQLEKGKSF</sequence>
<organism evidence="1 2">
    <name type="scientific">Psittacicella melopsittaci</name>
    <dbReference type="NCBI Taxonomy" id="2028576"/>
    <lineage>
        <taxon>Bacteria</taxon>
        <taxon>Pseudomonadati</taxon>
        <taxon>Pseudomonadota</taxon>
        <taxon>Gammaproteobacteria</taxon>
        <taxon>Pasteurellales</taxon>
        <taxon>Psittacicellaceae</taxon>
        <taxon>Psittacicella</taxon>
    </lineage>
</organism>
<dbReference type="Proteomes" id="UP000266258">
    <property type="component" value="Unassembled WGS sequence"/>
</dbReference>
<accession>A0A3A1Y7T0</accession>
<dbReference type="EMBL" id="NRJH01000013">
    <property type="protein sequence ID" value="RIY33581.1"/>
    <property type="molecule type" value="Genomic_DNA"/>
</dbReference>
<keyword evidence="2" id="KW-1185">Reference proteome</keyword>
<evidence type="ECO:0000313" key="2">
    <source>
        <dbReference type="Proteomes" id="UP000266258"/>
    </source>
</evidence>
<name>A0A3A1Y7T0_9GAMM</name>
<gene>
    <name evidence="1" type="ORF">CJP74_01570</name>
</gene>